<organism evidence="1 2">
    <name type="scientific">Polytolypa hystricis (strain UAMH7299)</name>
    <dbReference type="NCBI Taxonomy" id="1447883"/>
    <lineage>
        <taxon>Eukaryota</taxon>
        <taxon>Fungi</taxon>
        <taxon>Dikarya</taxon>
        <taxon>Ascomycota</taxon>
        <taxon>Pezizomycotina</taxon>
        <taxon>Eurotiomycetes</taxon>
        <taxon>Eurotiomycetidae</taxon>
        <taxon>Onygenales</taxon>
        <taxon>Onygenales incertae sedis</taxon>
        <taxon>Polytolypa</taxon>
    </lineage>
</organism>
<reference evidence="1 2" key="1">
    <citation type="submission" date="2017-10" db="EMBL/GenBank/DDBJ databases">
        <title>Comparative genomics in systemic dimorphic fungi from Ajellomycetaceae.</title>
        <authorList>
            <person name="Munoz J.F."/>
            <person name="Mcewen J.G."/>
            <person name="Clay O.K."/>
            <person name="Cuomo C.A."/>
        </authorList>
    </citation>
    <scope>NUCLEOTIDE SEQUENCE [LARGE SCALE GENOMIC DNA]</scope>
    <source>
        <strain evidence="1 2">UAMH7299</strain>
    </source>
</reference>
<evidence type="ECO:0000313" key="2">
    <source>
        <dbReference type="Proteomes" id="UP000224634"/>
    </source>
</evidence>
<dbReference type="Proteomes" id="UP000224634">
    <property type="component" value="Unassembled WGS sequence"/>
</dbReference>
<sequence length="339" mass="38633">MSVIQGPGKTTPRFIQDVLSYDPVNLPRSGFNILTHIPPVYNDQEPYPELISSQCCPHVYITKPNQTKLLPDDRQIPGVPYKVSSVCTICRLHLELGITYPRSNIPRHTHIHHLVPLPSNSKESNPFEAKGQGLETYRFRCSYSTCAVQVSVKFLSPLITPKWVKLLTDPELVQQRAEEVIKTSPERYEGLGLPLPIAVLNNLRTYIEHSLQDKQRTRSIAFANKRFNLCFGLQGEPCKELLEFLEFTSQDDAFWHPPRPSKSATLPYDTPLNIFLDNAAYELLALINQRPKLEAESQPVDIHNINIVNSVPHFERLLDLIKCWYLVDPVLGRTELTFG</sequence>
<accession>A0A2B7YZG8</accession>
<evidence type="ECO:0000313" key="1">
    <source>
        <dbReference type="EMBL" id="PGH26550.1"/>
    </source>
</evidence>
<keyword evidence="2" id="KW-1185">Reference proteome</keyword>
<proteinExistence type="predicted"/>
<protein>
    <submittedName>
        <fullName evidence="1">Uncharacterized protein</fullName>
    </submittedName>
</protein>
<dbReference type="AlphaFoldDB" id="A0A2B7YZG8"/>
<dbReference type="EMBL" id="PDNA01000015">
    <property type="protein sequence ID" value="PGH26550.1"/>
    <property type="molecule type" value="Genomic_DNA"/>
</dbReference>
<dbReference type="STRING" id="1447883.A0A2B7YZG8"/>
<dbReference type="OrthoDB" id="2420415at2759"/>
<name>A0A2B7YZG8_POLH7</name>
<comment type="caution">
    <text evidence="1">The sequence shown here is derived from an EMBL/GenBank/DDBJ whole genome shotgun (WGS) entry which is preliminary data.</text>
</comment>
<gene>
    <name evidence="1" type="ORF">AJ80_01679</name>
</gene>